<dbReference type="InterPro" id="IPR036397">
    <property type="entry name" value="RNaseH_sf"/>
</dbReference>
<dbReference type="EMBL" id="JANPWZ010001325">
    <property type="protein sequence ID" value="KAJ3566713.1"/>
    <property type="molecule type" value="Genomic_DNA"/>
</dbReference>
<evidence type="ECO:0000259" key="7">
    <source>
        <dbReference type="PROSITE" id="PS50878"/>
    </source>
</evidence>
<dbReference type="InterPro" id="IPR043502">
    <property type="entry name" value="DNA/RNA_pol_sf"/>
</dbReference>
<evidence type="ECO:0000256" key="2">
    <source>
        <dbReference type="ARBA" id="ARBA00023128"/>
    </source>
</evidence>
<dbReference type="SUPFAM" id="SSF56219">
    <property type="entry name" value="DNase I-like"/>
    <property type="match status" value="1"/>
</dbReference>
<dbReference type="InterPro" id="IPR012337">
    <property type="entry name" value="RNaseH-like_sf"/>
</dbReference>
<sequence length="1735" mass="196028">MATSWPQGGAWPTEPREHAAYLSRYLRDALDCVERAGDQPVPSNIVKSMILGITSLVTKIQNMPDVRVLHEAVNLVQAEARAEAQSKTQALQEIKKELEDTKMKLNESITMAEEGKMAAREATEMGRTITVMLKEMKTSGIQNRAGGTPSYAAIASRGLATSVHNIQVAKNTNVQAQREIIVNIRDPLTVANLRAMSPRNLKAHVDRAIEQSNNEHVRKVKAVSANQLKSGDLSIRTATTSEVESLRQFAEDWAMGLGNRASIQVPTYGILAHGIRTHTMDMNKFDEIRNEILLENKPFIPNADIKHIGWLSRRHTQKFMSSVIIEFTRPEDANKIIDEGLIWQGEVVQCERYERGCRLRQCFNCQKYGHIGTQCKATVTCGYCAQEHNSRDCPTRMNEDAPRKCAACQGAHPSWSPRCPTRREELAKVKAAYSVRPTYHYVPEKPIQETGTREPRATNRNPSRTEDTRMTRSISPPKRGPKRTNTGEAVSSGNNENEPERGSKGQKSYNVRKSRDTVMATMLRDPKVLEYDILAIQEPWRNPFKETTHHPAKSAFHLCYPKEGEDGPARKTENRQSVLPLLRRAIEEYDQEEQIVLGDFNLHHELWGGSLHRPKNPEAEELAELIADQGLTNTLLPGTITYEEGDSSSTIDLCLLTVGLVDRIIRSGVDRSVEHDSDHLPITTVLDMRVAQIAKEPVRNWKALNKKVFQDVLTARLPQLRRPRTKTALDEYVKKVVEALWNAADAAVPKKLPCNKSKAGWSPECRDALKETKKLRHRYQQLHTEDSWEAYRIARNHKARTIRKALRDCHREKIEKAAESPGSLWRIAKWARNRDKPAPSITPELKNPATGQLAITPEEKTQLLKDTFFPTPPDASLEDISGIEYAEQIAVPPITSEEVEEAIRNTSPMKAPGPDGIPNMILREALPWIKIHLTRIYNHSLALGHCPEHFRESHTVVLRKPGKDNYTVPKAYRPIALLNTLGKVMDAIIAQRLGYLAEAHQLLPRTHIGGRRLKSTEHALHIIVEKIYEAWNEGKGKVVSLLLLDVSGAFDNVSHRRLLHNLRKRRIDEKIVRWVESFLKDRHTQILMDGYKSMQYKTSTGIPQGSPLSPILYLFYNADLVDANSSEDATTSVGYIDDVAIVAVGDTTEETCDLLRTALEKAQDWATKHASVFAPDKFQLTHFTRTRTRIDTQQTLQSPWGEIPPKPTCKYLGVTMDTALRWKPHIEEVRRKAMKTVAALQTLGNSRWGIGLHGMRKIYRGVAIPQIMYAGSIWSNADSYRKAYTQKTLETLQKIQATAARAISGAFRATSRPALDVETHLLPVEQQIWKHNAETMGRILATRDIPEIDKYRDQNAAPLSRKRTYTSPLKKIYQALQEERDEDLDKQETIPPYITPPWWKGPVIRIAKDTESAEREHQVDIESGENNLRIYTDGSSINGHVGAAAVCLMTGETKKTYMGKDTVSTVYAAELQGIILALQIAEDDRERGNTRAKVIIYTDNQAAIRTSSKPQGRSGAYLLGEIAQQFQDFRTNSQRIEIRWIPAHTGIPGNEQADQAAKEATGWRAGNLPGQRAESRAELYSLKATLKTWTGKQTKKRWQSSWQAETRGRATFRNTSQPTKRVLQLHEGLSKRQTAILIQLRTEKIGLRDFLYKRKVPDIPDPECQCGEGRQTVAHVLLRCRRFKDIRNQELGRFPGRGNLRAVLNSRKLATKAIKFIEQTQILGPFQDHGTSRRS</sequence>
<evidence type="ECO:0000256" key="1">
    <source>
        <dbReference type="ARBA" id="ARBA00004173"/>
    </source>
</evidence>
<evidence type="ECO:0000259" key="6">
    <source>
        <dbReference type="PROSITE" id="PS50158"/>
    </source>
</evidence>
<comment type="caution">
    <text evidence="9">The sequence shown here is derived from an EMBL/GenBank/DDBJ whole genome shotgun (WGS) entry which is preliminary data.</text>
</comment>
<keyword evidence="4" id="KW-0175">Coiled coil</keyword>
<dbReference type="InterPro" id="IPR001878">
    <property type="entry name" value="Znf_CCHC"/>
</dbReference>
<dbReference type="Pfam" id="PF00078">
    <property type="entry name" value="RVT_1"/>
    <property type="match status" value="1"/>
</dbReference>
<feature type="region of interest" description="Disordered" evidence="5">
    <location>
        <begin position="442"/>
        <end position="513"/>
    </location>
</feature>
<keyword evidence="3" id="KW-0479">Metal-binding</keyword>
<dbReference type="InterPro" id="IPR002156">
    <property type="entry name" value="RNaseH_domain"/>
</dbReference>
<feature type="domain" description="CCHC-type" evidence="6">
    <location>
        <begin position="362"/>
        <end position="376"/>
    </location>
</feature>
<feature type="compositionally biased region" description="Basic and acidic residues" evidence="5">
    <location>
        <begin position="442"/>
        <end position="470"/>
    </location>
</feature>
<dbReference type="GO" id="GO:0008270">
    <property type="term" value="F:zinc ion binding"/>
    <property type="evidence" value="ECO:0007669"/>
    <property type="project" value="UniProtKB-KW"/>
</dbReference>
<organism evidence="9 10">
    <name type="scientific">Xylaria arbuscula</name>
    <dbReference type="NCBI Taxonomy" id="114810"/>
    <lineage>
        <taxon>Eukaryota</taxon>
        <taxon>Fungi</taxon>
        <taxon>Dikarya</taxon>
        <taxon>Ascomycota</taxon>
        <taxon>Pezizomycotina</taxon>
        <taxon>Sordariomycetes</taxon>
        <taxon>Xylariomycetidae</taxon>
        <taxon>Xylariales</taxon>
        <taxon>Xylariaceae</taxon>
        <taxon>Xylaria</taxon>
    </lineage>
</organism>
<dbReference type="Gene3D" id="3.60.10.10">
    <property type="entry name" value="Endonuclease/exonuclease/phosphatase"/>
    <property type="match status" value="1"/>
</dbReference>
<keyword evidence="3" id="KW-0862">Zinc</keyword>
<feature type="compositionally biased region" description="Polar residues" evidence="5">
    <location>
        <begin position="483"/>
        <end position="496"/>
    </location>
</feature>
<feature type="coiled-coil region" evidence="4">
    <location>
        <begin position="77"/>
        <end position="115"/>
    </location>
</feature>
<evidence type="ECO:0008006" key="11">
    <source>
        <dbReference type="Google" id="ProtNLM"/>
    </source>
</evidence>
<dbReference type="SUPFAM" id="SSF53098">
    <property type="entry name" value="Ribonuclease H-like"/>
    <property type="match status" value="1"/>
</dbReference>
<reference evidence="9" key="1">
    <citation type="submission" date="2022-07" db="EMBL/GenBank/DDBJ databases">
        <title>Genome Sequence of Xylaria arbuscula.</title>
        <authorList>
            <person name="Buettner E."/>
        </authorList>
    </citation>
    <scope>NUCLEOTIDE SEQUENCE</scope>
    <source>
        <strain evidence="9">VT107</strain>
    </source>
</reference>
<evidence type="ECO:0000313" key="10">
    <source>
        <dbReference type="Proteomes" id="UP001148614"/>
    </source>
</evidence>
<dbReference type="PROSITE" id="PS50878">
    <property type="entry name" value="RT_POL"/>
    <property type="match status" value="1"/>
</dbReference>
<evidence type="ECO:0000259" key="8">
    <source>
        <dbReference type="PROSITE" id="PS50879"/>
    </source>
</evidence>
<keyword evidence="3" id="KW-0863">Zinc-finger</keyword>
<dbReference type="InterPro" id="IPR000477">
    <property type="entry name" value="RT_dom"/>
</dbReference>
<dbReference type="Gene3D" id="3.30.420.10">
    <property type="entry name" value="Ribonuclease H-like superfamily/Ribonuclease H"/>
    <property type="match status" value="1"/>
</dbReference>
<dbReference type="InterPro" id="IPR005135">
    <property type="entry name" value="Endo/exonuclease/phosphatase"/>
</dbReference>
<dbReference type="SUPFAM" id="SSF56672">
    <property type="entry name" value="DNA/RNA polymerases"/>
    <property type="match status" value="1"/>
</dbReference>
<dbReference type="GO" id="GO:0005739">
    <property type="term" value="C:mitochondrion"/>
    <property type="evidence" value="ECO:0007669"/>
    <property type="project" value="UniProtKB-SubCell"/>
</dbReference>
<proteinExistence type="predicted"/>
<dbReference type="CDD" id="cd01650">
    <property type="entry name" value="RT_nLTR_like"/>
    <property type="match status" value="1"/>
</dbReference>
<evidence type="ECO:0000313" key="9">
    <source>
        <dbReference type="EMBL" id="KAJ3566713.1"/>
    </source>
</evidence>
<keyword evidence="2" id="KW-0496">Mitochondrion</keyword>
<protein>
    <recommendedName>
        <fullName evidence="11">Reverse transcriptase</fullName>
    </recommendedName>
</protein>
<dbReference type="Proteomes" id="UP001148614">
    <property type="component" value="Unassembled WGS sequence"/>
</dbReference>
<dbReference type="PROSITE" id="PS50158">
    <property type="entry name" value="ZF_CCHC"/>
    <property type="match status" value="1"/>
</dbReference>
<comment type="subcellular location">
    <subcellularLocation>
        <location evidence="1">Mitochondrion</location>
    </subcellularLocation>
</comment>
<dbReference type="GO" id="GO:0003676">
    <property type="term" value="F:nucleic acid binding"/>
    <property type="evidence" value="ECO:0007669"/>
    <property type="project" value="InterPro"/>
</dbReference>
<keyword evidence="10" id="KW-1185">Reference proteome</keyword>
<evidence type="ECO:0000256" key="4">
    <source>
        <dbReference type="SAM" id="Coils"/>
    </source>
</evidence>
<gene>
    <name evidence="9" type="ORF">NPX13_g7032</name>
</gene>
<feature type="domain" description="Reverse transcriptase" evidence="7">
    <location>
        <begin position="939"/>
        <end position="1216"/>
    </location>
</feature>
<dbReference type="InterPro" id="IPR036691">
    <property type="entry name" value="Endo/exonu/phosph_ase_sf"/>
</dbReference>
<dbReference type="CDD" id="cd09276">
    <property type="entry name" value="Rnase_HI_RT_non_LTR"/>
    <property type="match status" value="1"/>
</dbReference>
<dbReference type="PROSITE" id="PS50879">
    <property type="entry name" value="RNASE_H_1"/>
    <property type="match status" value="1"/>
</dbReference>
<accession>A0A9W8NBR2</accession>
<dbReference type="GO" id="GO:0004523">
    <property type="term" value="F:RNA-DNA hybrid ribonuclease activity"/>
    <property type="evidence" value="ECO:0007669"/>
    <property type="project" value="InterPro"/>
</dbReference>
<dbReference type="Pfam" id="PF00075">
    <property type="entry name" value="RNase_H"/>
    <property type="match status" value="1"/>
</dbReference>
<dbReference type="SMART" id="SM00343">
    <property type="entry name" value="ZnF_C2HC"/>
    <property type="match status" value="2"/>
</dbReference>
<feature type="domain" description="RNase H type-1" evidence="8">
    <location>
        <begin position="1424"/>
        <end position="1562"/>
    </location>
</feature>
<dbReference type="PANTHER" id="PTHR33481">
    <property type="entry name" value="REVERSE TRANSCRIPTASE"/>
    <property type="match status" value="1"/>
</dbReference>
<name>A0A9W8NBR2_9PEZI</name>
<dbReference type="Pfam" id="PF14529">
    <property type="entry name" value="Exo_endo_phos_2"/>
    <property type="match status" value="1"/>
</dbReference>
<evidence type="ECO:0000256" key="5">
    <source>
        <dbReference type="SAM" id="MobiDB-lite"/>
    </source>
</evidence>
<evidence type="ECO:0000256" key="3">
    <source>
        <dbReference type="PROSITE-ProRule" id="PRU00047"/>
    </source>
</evidence>
<dbReference type="PANTHER" id="PTHR33481:SF1">
    <property type="entry name" value="ENDONUCLEASE_EXONUCLEASE_PHOSPHATASE DOMAIN-CONTAINING PROTEIN-RELATED"/>
    <property type="match status" value="1"/>
</dbReference>